<evidence type="ECO:0000313" key="1">
    <source>
        <dbReference type="EMBL" id="PTQ37056.1"/>
    </source>
</evidence>
<organism evidence="1 2">
    <name type="scientific">Marchantia polymorpha</name>
    <name type="common">Common liverwort</name>
    <name type="synonym">Marchantia aquatica</name>
    <dbReference type="NCBI Taxonomy" id="3197"/>
    <lineage>
        <taxon>Eukaryota</taxon>
        <taxon>Viridiplantae</taxon>
        <taxon>Streptophyta</taxon>
        <taxon>Embryophyta</taxon>
        <taxon>Marchantiophyta</taxon>
        <taxon>Marchantiopsida</taxon>
        <taxon>Marchantiidae</taxon>
        <taxon>Marchantiales</taxon>
        <taxon>Marchantiaceae</taxon>
        <taxon>Marchantia</taxon>
    </lineage>
</organism>
<name>A0A2R6WT74_MARPO</name>
<keyword evidence="2" id="KW-1185">Reference proteome</keyword>
<accession>A0A2R6WT74</accession>
<reference evidence="2" key="1">
    <citation type="journal article" date="2017" name="Cell">
        <title>Insights into land plant evolution garnered from the Marchantia polymorpha genome.</title>
        <authorList>
            <person name="Bowman J.L."/>
            <person name="Kohchi T."/>
            <person name="Yamato K.T."/>
            <person name="Jenkins J."/>
            <person name="Shu S."/>
            <person name="Ishizaki K."/>
            <person name="Yamaoka S."/>
            <person name="Nishihama R."/>
            <person name="Nakamura Y."/>
            <person name="Berger F."/>
            <person name="Adam C."/>
            <person name="Aki S.S."/>
            <person name="Althoff F."/>
            <person name="Araki T."/>
            <person name="Arteaga-Vazquez M.A."/>
            <person name="Balasubrmanian S."/>
            <person name="Barry K."/>
            <person name="Bauer D."/>
            <person name="Boehm C.R."/>
            <person name="Briginshaw L."/>
            <person name="Caballero-Perez J."/>
            <person name="Catarino B."/>
            <person name="Chen F."/>
            <person name="Chiyoda S."/>
            <person name="Chovatia M."/>
            <person name="Davies K.M."/>
            <person name="Delmans M."/>
            <person name="Demura T."/>
            <person name="Dierschke T."/>
            <person name="Dolan L."/>
            <person name="Dorantes-Acosta A.E."/>
            <person name="Eklund D.M."/>
            <person name="Florent S.N."/>
            <person name="Flores-Sandoval E."/>
            <person name="Fujiyama A."/>
            <person name="Fukuzawa H."/>
            <person name="Galik B."/>
            <person name="Grimanelli D."/>
            <person name="Grimwood J."/>
            <person name="Grossniklaus U."/>
            <person name="Hamada T."/>
            <person name="Haseloff J."/>
            <person name="Hetherington A.J."/>
            <person name="Higo A."/>
            <person name="Hirakawa Y."/>
            <person name="Hundley H.N."/>
            <person name="Ikeda Y."/>
            <person name="Inoue K."/>
            <person name="Inoue S.I."/>
            <person name="Ishida S."/>
            <person name="Jia Q."/>
            <person name="Kakita M."/>
            <person name="Kanazawa T."/>
            <person name="Kawai Y."/>
            <person name="Kawashima T."/>
            <person name="Kennedy M."/>
            <person name="Kinose K."/>
            <person name="Kinoshita T."/>
            <person name="Kohara Y."/>
            <person name="Koide E."/>
            <person name="Komatsu K."/>
            <person name="Kopischke S."/>
            <person name="Kubo M."/>
            <person name="Kyozuka J."/>
            <person name="Lagercrantz U."/>
            <person name="Lin S.S."/>
            <person name="Lindquist E."/>
            <person name="Lipzen A.M."/>
            <person name="Lu C.W."/>
            <person name="De Luna E."/>
            <person name="Martienssen R.A."/>
            <person name="Minamino N."/>
            <person name="Mizutani M."/>
            <person name="Mizutani M."/>
            <person name="Mochizuki N."/>
            <person name="Monte I."/>
            <person name="Mosher R."/>
            <person name="Nagasaki H."/>
            <person name="Nakagami H."/>
            <person name="Naramoto S."/>
            <person name="Nishitani K."/>
            <person name="Ohtani M."/>
            <person name="Okamoto T."/>
            <person name="Okumura M."/>
            <person name="Phillips J."/>
            <person name="Pollak B."/>
            <person name="Reinders A."/>
            <person name="Rovekamp M."/>
            <person name="Sano R."/>
            <person name="Sawa S."/>
            <person name="Schmid M.W."/>
            <person name="Shirakawa M."/>
            <person name="Solano R."/>
            <person name="Spunde A."/>
            <person name="Suetsugu N."/>
            <person name="Sugano S."/>
            <person name="Sugiyama A."/>
            <person name="Sun R."/>
            <person name="Suzuki Y."/>
            <person name="Takenaka M."/>
            <person name="Takezawa D."/>
            <person name="Tomogane H."/>
            <person name="Tsuzuki M."/>
            <person name="Ueda T."/>
            <person name="Umeda M."/>
            <person name="Ward J.M."/>
            <person name="Watanabe Y."/>
            <person name="Yazaki K."/>
            <person name="Yokoyama R."/>
            <person name="Yoshitake Y."/>
            <person name="Yotsui I."/>
            <person name="Zachgo S."/>
            <person name="Schmutz J."/>
        </authorList>
    </citation>
    <scope>NUCLEOTIDE SEQUENCE [LARGE SCALE GENOMIC DNA]</scope>
    <source>
        <strain evidence="2">Tak-1</strain>
    </source>
</reference>
<proteinExistence type="predicted"/>
<dbReference type="AlphaFoldDB" id="A0A2R6WT74"/>
<protein>
    <submittedName>
        <fullName evidence="1">Uncharacterized protein</fullName>
    </submittedName>
</protein>
<sequence length="118" mass="12944">MAAAPFHRVSPHRERCPPAKIRAAAHLMSPPLPSNPRAAKYIALQVLRLHSCFFDVTVFSGSSHIFLYIRSPSLRTYTVRRGPMCVSHHHARASSAPSSARSPPSRVTGLLPCTTFVS</sequence>
<evidence type="ECO:0000313" key="2">
    <source>
        <dbReference type="Proteomes" id="UP000244005"/>
    </source>
</evidence>
<dbReference type="Gramene" id="Mp6g13420.1">
    <property type="protein sequence ID" value="Mp6g13420.1.cds1"/>
    <property type="gene ID" value="Mp6g13420"/>
</dbReference>
<dbReference type="Proteomes" id="UP000244005">
    <property type="component" value="Unassembled WGS sequence"/>
</dbReference>
<gene>
    <name evidence="1" type="ORF">MARPO_0059s0008</name>
</gene>
<dbReference type="EMBL" id="KZ772731">
    <property type="protein sequence ID" value="PTQ37056.1"/>
    <property type="molecule type" value="Genomic_DNA"/>
</dbReference>